<comment type="caution">
    <text evidence="1">The sequence shown here is derived from an EMBL/GenBank/DDBJ whole genome shotgun (WGS) entry which is preliminary data.</text>
</comment>
<reference evidence="1 2" key="1">
    <citation type="journal article" date="2014" name="Genome Announc.">
        <title>Genome Sequence of Afipia felis Strain 76713, Isolated in Hospital Water Using an Amoeba Co-Culture Procedure.</title>
        <authorList>
            <person name="Benamar S."/>
            <person name="La Scola B."/>
            <person name="Croce O."/>
        </authorList>
    </citation>
    <scope>NUCLEOTIDE SEQUENCE [LARGE SCALE GENOMIC DNA]</scope>
    <source>
        <strain evidence="1 2">76713</strain>
    </source>
</reference>
<protein>
    <submittedName>
        <fullName evidence="1">Uncharacterized protein</fullName>
    </submittedName>
</protein>
<gene>
    <name evidence="1" type="ORF">BN961_00348</name>
</gene>
<organism evidence="1 2">
    <name type="scientific">Afipia felis</name>
    <name type="common">Cat scratch disease bacillus</name>
    <dbReference type="NCBI Taxonomy" id="1035"/>
    <lineage>
        <taxon>Bacteria</taxon>
        <taxon>Pseudomonadati</taxon>
        <taxon>Pseudomonadota</taxon>
        <taxon>Alphaproteobacteria</taxon>
        <taxon>Hyphomicrobiales</taxon>
        <taxon>Nitrobacteraceae</taxon>
        <taxon>Afipia</taxon>
    </lineage>
</organism>
<sequence length="66" mass="7177">MLDDEQVAILRAIGSSVAFDDDKKGKVTDLVLEGYVQKDGDLYELTPKGIMMIEERGCVTGNEANA</sequence>
<dbReference type="STRING" id="1035.BN961_00348"/>
<dbReference type="AlphaFoldDB" id="A0A090MKY7"/>
<dbReference type="EMBL" id="CCAZ020000001">
    <property type="protein sequence ID" value="CEG06967.1"/>
    <property type="molecule type" value="Genomic_DNA"/>
</dbReference>
<keyword evidence="2" id="KW-1185">Reference proteome</keyword>
<evidence type="ECO:0000313" key="1">
    <source>
        <dbReference type="EMBL" id="CEG06967.1"/>
    </source>
</evidence>
<dbReference type="OrthoDB" id="8242491at2"/>
<proteinExistence type="predicted"/>
<evidence type="ECO:0000313" key="2">
    <source>
        <dbReference type="Proteomes" id="UP000035762"/>
    </source>
</evidence>
<accession>A0A090MKY7</accession>
<dbReference type="RefSeq" id="WP_048756826.1">
    <property type="nucleotide sequence ID" value="NZ_CCAZ020000001.1"/>
</dbReference>
<name>A0A090MKY7_AFIFE</name>
<dbReference type="Proteomes" id="UP000035762">
    <property type="component" value="Unassembled WGS sequence"/>
</dbReference>